<gene>
    <name evidence="2" type="ORF">EXIGLDRAFT_773561</name>
</gene>
<protein>
    <submittedName>
        <fullName evidence="2">Uncharacterized protein</fullName>
    </submittedName>
</protein>
<feature type="chain" id="PRO_5007857353" evidence="1">
    <location>
        <begin position="21"/>
        <end position="58"/>
    </location>
</feature>
<keyword evidence="1" id="KW-0732">Signal</keyword>
<proteinExistence type="predicted"/>
<dbReference type="Proteomes" id="UP000077266">
    <property type="component" value="Unassembled WGS sequence"/>
</dbReference>
<reference evidence="2 3" key="1">
    <citation type="journal article" date="2016" name="Mol. Biol. Evol.">
        <title>Comparative Genomics of Early-Diverging Mushroom-Forming Fungi Provides Insights into the Origins of Lignocellulose Decay Capabilities.</title>
        <authorList>
            <person name="Nagy L.G."/>
            <person name="Riley R."/>
            <person name="Tritt A."/>
            <person name="Adam C."/>
            <person name="Daum C."/>
            <person name="Floudas D."/>
            <person name="Sun H."/>
            <person name="Yadav J.S."/>
            <person name="Pangilinan J."/>
            <person name="Larsson K.H."/>
            <person name="Matsuura K."/>
            <person name="Barry K."/>
            <person name="Labutti K."/>
            <person name="Kuo R."/>
            <person name="Ohm R.A."/>
            <person name="Bhattacharya S.S."/>
            <person name="Shirouzu T."/>
            <person name="Yoshinaga Y."/>
            <person name="Martin F.M."/>
            <person name="Grigoriev I.V."/>
            <person name="Hibbett D.S."/>
        </authorList>
    </citation>
    <scope>NUCLEOTIDE SEQUENCE [LARGE SCALE GENOMIC DNA]</scope>
    <source>
        <strain evidence="2 3">HHB12029</strain>
    </source>
</reference>
<dbReference type="EMBL" id="KV426123">
    <property type="protein sequence ID" value="KZV87488.1"/>
    <property type="molecule type" value="Genomic_DNA"/>
</dbReference>
<dbReference type="AlphaFoldDB" id="A0A165EQP7"/>
<sequence>MYFGGCYAFLLASSLALVLAVPRPLHRGPSADDLIPACSFKRDALGMGIERRNCSGTA</sequence>
<organism evidence="2 3">
    <name type="scientific">Exidia glandulosa HHB12029</name>
    <dbReference type="NCBI Taxonomy" id="1314781"/>
    <lineage>
        <taxon>Eukaryota</taxon>
        <taxon>Fungi</taxon>
        <taxon>Dikarya</taxon>
        <taxon>Basidiomycota</taxon>
        <taxon>Agaricomycotina</taxon>
        <taxon>Agaricomycetes</taxon>
        <taxon>Auriculariales</taxon>
        <taxon>Exidiaceae</taxon>
        <taxon>Exidia</taxon>
    </lineage>
</organism>
<evidence type="ECO:0000313" key="2">
    <source>
        <dbReference type="EMBL" id="KZV87488.1"/>
    </source>
</evidence>
<name>A0A165EQP7_EXIGL</name>
<evidence type="ECO:0000256" key="1">
    <source>
        <dbReference type="SAM" id="SignalP"/>
    </source>
</evidence>
<dbReference type="InParanoid" id="A0A165EQP7"/>
<evidence type="ECO:0000313" key="3">
    <source>
        <dbReference type="Proteomes" id="UP000077266"/>
    </source>
</evidence>
<accession>A0A165EQP7</accession>
<keyword evidence="3" id="KW-1185">Reference proteome</keyword>
<feature type="signal peptide" evidence="1">
    <location>
        <begin position="1"/>
        <end position="20"/>
    </location>
</feature>